<feature type="region of interest" description="Disordered" evidence="1">
    <location>
        <begin position="38"/>
        <end position="76"/>
    </location>
</feature>
<name>A0A482W4H8_ASBVE</name>
<proteinExistence type="predicted"/>
<evidence type="ECO:0000313" key="2">
    <source>
        <dbReference type="EMBL" id="RZC40061.1"/>
    </source>
</evidence>
<gene>
    <name evidence="2" type="ORF">BDFB_002490</name>
</gene>
<dbReference type="AlphaFoldDB" id="A0A482W4H8"/>
<dbReference type="OrthoDB" id="2431000at2759"/>
<organism evidence="2 3">
    <name type="scientific">Asbolus verrucosus</name>
    <name type="common">Desert ironclad beetle</name>
    <dbReference type="NCBI Taxonomy" id="1661398"/>
    <lineage>
        <taxon>Eukaryota</taxon>
        <taxon>Metazoa</taxon>
        <taxon>Ecdysozoa</taxon>
        <taxon>Arthropoda</taxon>
        <taxon>Hexapoda</taxon>
        <taxon>Insecta</taxon>
        <taxon>Pterygota</taxon>
        <taxon>Neoptera</taxon>
        <taxon>Endopterygota</taxon>
        <taxon>Coleoptera</taxon>
        <taxon>Polyphaga</taxon>
        <taxon>Cucujiformia</taxon>
        <taxon>Tenebrionidae</taxon>
        <taxon>Pimeliinae</taxon>
        <taxon>Asbolus</taxon>
    </lineage>
</organism>
<accession>A0A482W4H8</accession>
<evidence type="ECO:0000313" key="3">
    <source>
        <dbReference type="Proteomes" id="UP000292052"/>
    </source>
</evidence>
<feature type="non-terminal residue" evidence="2">
    <location>
        <position position="1"/>
    </location>
</feature>
<sequence>QREVVIKEGPCKIGVCGEEAACKDFRNNTHTCVCTHDSRPPTARGTCPRKIVPVDPGRIPNVQPPSNKQSPSSLNSTVPIVSPINLKHSLLMAERYAPNPQYSACSGTGVPLLRKETLKFINEIGEGCFGKVYK</sequence>
<comment type="caution">
    <text evidence="2">The sequence shown here is derived from an EMBL/GenBank/DDBJ whole genome shotgun (WGS) entry which is preliminary data.</text>
</comment>
<reference evidence="2 3" key="1">
    <citation type="submission" date="2017-03" db="EMBL/GenBank/DDBJ databases">
        <title>Genome of the blue death feigning beetle - Asbolus verrucosus.</title>
        <authorList>
            <person name="Rider S.D."/>
        </authorList>
    </citation>
    <scope>NUCLEOTIDE SEQUENCE [LARGE SCALE GENOMIC DNA]</scope>
    <source>
        <strain evidence="2">Butters</strain>
        <tissue evidence="2">Head and leg muscle</tissue>
    </source>
</reference>
<feature type="non-terminal residue" evidence="2">
    <location>
        <position position="134"/>
    </location>
</feature>
<evidence type="ECO:0000256" key="1">
    <source>
        <dbReference type="SAM" id="MobiDB-lite"/>
    </source>
</evidence>
<protein>
    <submittedName>
        <fullName evidence="2">Uncharacterized protein</fullName>
    </submittedName>
</protein>
<dbReference type="EMBL" id="QDEB01029332">
    <property type="protein sequence ID" value="RZC40061.1"/>
    <property type="molecule type" value="Genomic_DNA"/>
</dbReference>
<keyword evidence="3" id="KW-1185">Reference proteome</keyword>
<feature type="compositionally biased region" description="Polar residues" evidence="1">
    <location>
        <begin position="64"/>
        <end position="76"/>
    </location>
</feature>
<dbReference type="STRING" id="1661398.A0A482W4H8"/>
<dbReference type="Proteomes" id="UP000292052">
    <property type="component" value="Unassembled WGS sequence"/>
</dbReference>